<evidence type="ECO:0000259" key="8">
    <source>
        <dbReference type="PROSITE" id="PS50045"/>
    </source>
</evidence>
<dbReference type="Gene3D" id="1.10.8.60">
    <property type="match status" value="1"/>
</dbReference>
<dbReference type="PROSITE" id="PS00675">
    <property type="entry name" value="SIGMA54_INTERACT_1"/>
    <property type="match status" value="1"/>
</dbReference>
<dbReference type="FunFam" id="1.10.8.60:FF:000014">
    <property type="entry name" value="DNA-binding transcriptional regulator NtrC"/>
    <property type="match status" value="1"/>
</dbReference>
<dbReference type="PROSITE" id="PS00688">
    <property type="entry name" value="SIGMA54_INTERACT_3"/>
    <property type="match status" value="1"/>
</dbReference>
<evidence type="ECO:0000256" key="4">
    <source>
        <dbReference type="ARBA" id="ARBA00023125"/>
    </source>
</evidence>
<evidence type="ECO:0000256" key="3">
    <source>
        <dbReference type="ARBA" id="ARBA00023015"/>
    </source>
</evidence>
<dbReference type="GO" id="GO:0043565">
    <property type="term" value="F:sequence-specific DNA binding"/>
    <property type="evidence" value="ECO:0007669"/>
    <property type="project" value="InterPro"/>
</dbReference>
<evidence type="ECO:0000256" key="1">
    <source>
        <dbReference type="ARBA" id="ARBA00022741"/>
    </source>
</evidence>
<organism evidence="10 11">
    <name type="scientific">Tichowtungia aerotolerans</name>
    <dbReference type="NCBI Taxonomy" id="2697043"/>
    <lineage>
        <taxon>Bacteria</taxon>
        <taxon>Pseudomonadati</taxon>
        <taxon>Kiritimatiellota</taxon>
        <taxon>Tichowtungiia</taxon>
        <taxon>Tichowtungiales</taxon>
        <taxon>Tichowtungiaceae</taxon>
        <taxon>Tichowtungia</taxon>
    </lineage>
</organism>
<dbReference type="CDD" id="cd17536">
    <property type="entry name" value="REC_YesN-like"/>
    <property type="match status" value="1"/>
</dbReference>
<keyword evidence="7" id="KW-0597">Phosphoprotein</keyword>
<dbReference type="AlphaFoldDB" id="A0A6P1M7Q1"/>
<evidence type="ECO:0000313" key="11">
    <source>
        <dbReference type="Proteomes" id="UP000464954"/>
    </source>
</evidence>
<dbReference type="RefSeq" id="WP_160629079.1">
    <property type="nucleotide sequence ID" value="NZ_CP047593.1"/>
</dbReference>
<dbReference type="SMART" id="SM00448">
    <property type="entry name" value="REC"/>
    <property type="match status" value="1"/>
</dbReference>
<dbReference type="KEGG" id="taer:GT409_10690"/>
<dbReference type="EMBL" id="CP047593">
    <property type="protein sequence ID" value="QHI69897.1"/>
    <property type="molecule type" value="Genomic_DNA"/>
</dbReference>
<evidence type="ECO:0000256" key="7">
    <source>
        <dbReference type="PROSITE-ProRule" id="PRU00169"/>
    </source>
</evidence>
<reference evidence="10 11" key="1">
    <citation type="submission" date="2020-01" db="EMBL/GenBank/DDBJ databases">
        <title>Ponticoccus aerotolerans gen. nov., sp. nov., an anaerobic bacterium and proposal of Ponticoccusceae fam. nov., Ponticoccusles ord. nov. and Ponticoccuse classis nov. in the phylum Kiritimatiellaeota.</title>
        <authorList>
            <person name="Zhou L.Y."/>
            <person name="Du Z.J."/>
        </authorList>
    </citation>
    <scope>NUCLEOTIDE SEQUENCE [LARGE SCALE GENOMIC DNA]</scope>
    <source>
        <strain evidence="10 11">S-5007</strain>
    </source>
</reference>
<dbReference type="SMART" id="SM00382">
    <property type="entry name" value="AAA"/>
    <property type="match status" value="1"/>
</dbReference>
<dbReference type="SUPFAM" id="SSF52172">
    <property type="entry name" value="CheY-like"/>
    <property type="match status" value="1"/>
</dbReference>
<dbReference type="InterPro" id="IPR025662">
    <property type="entry name" value="Sigma_54_int_dom_ATP-bd_1"/>
</dbReference>
<evidence type="ECO:0000313" key="10">
    <source>
        <dbReference type="EMBL" id="QHI69897.1"/>
    </source>
</evidence>
<dbReference type="PROSITE" id="PS50110">
    <property type="entry name" value="RESPONSE_REGULATORY"/>
    <property type="match status" value="1"/>
</dbReference>
<dbReference type="Pfam" id="PF00072">
    <property type="entry name" value="Response_reg"/>
    <property type="match status" value="1"/>
</dbReference>
<dbReference type="PROSITE" id="PS50045">
    <property type="entry name" value="SIGMA54_INTERACT_4"/>
    <property type="match status" value="1"/>
</dbReference>
<protein>
    <submittedName>
        <fullName evidence="10">Response regulator</fullName>
    </submittedName>
</protein>
<dbReference type="SUPFAM" id="SSF52540">
    <property type="entry name" value="P-loop containing nucleoside triphosphate hydrolases"/>
    <property type="match status" value="1"/>
</dbReference>
<dbReference type="InterPro" id="IPR025943">
    <property type="entry name" value="Sigma_54_int_dom_ATP-bd_2"/>
</dbReference>
<dbReference type="Pfam" id="PF25601">
    <property type="entry name" value="AAA_lid_14"/>
    <property type="match status" value="1"/>
</dbReference>
<dbReference type="Pfam" id="PF02954">
    <property type="entry name" value="HTH_8"/>
    <property type="match status" value="1"/>
</dbReference>
<dbReference type="CDD" id="cd00009">
    <property type="entry name" value="AAA"/>
    <property type="match status" value="1"/>
</dbReference>
<dbReference type="InterPro" id="IPR002197">
    <property type="entry name" value="HTH_Fis"/>
</dbReference>
<accession>A0A6P1M7Q1</accession>
<dbReference type="PANTHER" id="PTHR32071:SF122">
    <property type="entry name" value="SIGMA FACTOR"/>
    <property type="match status" value="1"/>
</dbReference>
<dbReference type="InterPro" id="IPR002078">
    <property type="entry name" value="Sigma_54_int"/>
</dbReference>
<keyword evidence="2" id="KW-0067">ATP-binding</keyword>
<keyword evidence="6" id="KW-0804">Transcription</keyword>
<dbReference type="InterPro" id="IPR011006">
    <property type="entry name" value="CheY-like_superfamily"/>
</dbReference>
<dbReference type="PROSITE" id="PS00676">
    <property type="entry name" value="SIGMA54_INTERACT_2"/>
    <property type="match status" value="1"/>
</dbReference>
<feature type="domain" description="Sigma-54 factor interaction" evidence="8">
    <location>
        <begin position="144"/>
        <end position="373"/>
    </location>
</feature>
<dbReference type="InterPro" id="IPR003593">
    <property type="entry name" value="AAA+_ATPase"/>
</dbReference>
<evidence type="ECO:0000256" key="5">
    <source>
        <dbReference type="ARBA" id="ARBA00023159"/>
    </source>
</evidence>
<gene>
    <name evidence="10" type="ORF">GT409_10690</name>
</gene>
<dbReference type="PANTHER" id="PTHR32071">
    <property type="entry name" value="TRANSCRIPTIONAL REGULATORY PROTEIN"/>
    <property type="match status" value="1"/>
</dbReference>
<dbReference type="GO" id="GO:0000160">
    <property type="term" value="P:phosphorelay signal transduction system"/>
    <property type="evidence" value="ECO:0007669"/>
    <property type="project" value="InterPro"/>
</dbReference>
<dbReference type="Gene3D" id="3.40.50.300">
    <property type="entry name" value="P-loop containing nucleotide triphosphate hydrolases"/>
    <property type="match status" value="1"/>
</dbReference>
<dbReference type="SUPFAM" id="SSF46689">
    <property type="entry name" value="Homeodomain-like"/>
    <property type="match status" value="1"/>
</dbReference>
<dbReference type="InterPro" id="IPR027417">
    <property type="entry name" value="P-loop_NTPase"/>
</dbReference>
<keyword evidence="1" id="KW-0547">Nucleotide-binding</keyword>
<keyword evidence="4" id="KW-0238">DNA-binding</keyword>
<name>A0A6P1M7Q1_9BACT</name>
<keyword evidence="5" id="KW-0010">Activator</keyword>
<evidence type="ECO:0000256" key="2">
    <source>
        <dbReference type="ARBA" id="ARBA00022840"/>
    </source>
</evidence>
<dbReference type="InterPro" id="IPR009057">
    <property type="entry name" value="Homeodomain-like_sf"/>
</dbReference>
<dbReference type="InterPro" id="IPR001789">
    <property type="entry name" value="Sig_transdc_resp-reg_receiver"/>
</dbReference>
<evidence type="ECO:0000259" key="9">
    <source>
        <dbReference type="PROSITE" id="PS50110"/>
    </source>
</evidence>
<dbReference type="Proteomes" id="UP000464954">
    <property type="component" value="Chromosome"/>
</dbReference>
<dbReference type="GO" id="GO:0006355">
    <property type="term" value="P:regulation of DNA-templated transcription"/>
    <property type="evidence" value="ECO:0007669"/>
    <property type="project" value="InterPro"/>
</dbReference>
<dbReference type="InterPro" id="IPR058031">
    <property type="entry name" value="AAA_lid_NorR"/>
</dbReference>
<dbReference type="FunFam" id="3.40.50.300:FF:000006">
    <property type="entry name" value="DNA-binding transcriptional regulator NtrC"/>
    <property type="match status" value="1"/>
</dbReference>
<evidence type="ECO:0000256" key="6">
    <source>
        <dbReference type="ARBA" id="ARBA00023163"/>
    </source>
</evidence>
<dbReference type="GO" id="GO:0005524">
    <property type="term" value="F:ATP binding"/>
    <property type="evidence" value="ECO:0007669"/>
    <property type="project" value="UniProtKB-KW"/>
</dbReference>
<feature type="modified residue" description="4-aspartylphosphate" evidence="7">
    <location>
        <position position="54"/>
    </location>
</feature>
<dbReference type="Pfam" id="PF00158">
    <property type="entry name" value="Sigma54_activat"/>
    <property type="match status" value="1"/>
</dbReference>
<dbReference type="InterPro" id="IPR025944">
    <property type="entry name" value="Sigma_54_int_dom_CS"/>
</dbReference>
<dbReference type="Gene3D" id="3.40.50.2300">
    <property type="match status" value="1"/>
</dbReference>
<dbReference type="Gene3D" id="1.10.10.60">
    <property type="entry name" value="Homeodomain-like"/>
    <property type="match status" value="1"/>
</dbReference>
<proteinExistence type="predicted"/>
<keyword evidence="11" id="KW-1185">Reference proteome</keyword>
<feature type="domain" description="Response regulatory" evidence="9">
    <location>
        <begin position="6"/>
        <end position="119"/>
    </location>
</feature>
<dbReference type="PRINTS" id="PR01590">
    <property type="entry name" value="HTHFIS"/>
</dbReference>
<sequence>MSDKPVILVVDDEKNTREGLARALKRSYAVHTAESGAAALEILSENHVDVMLSDLRMPVMDGMTLIQRALASSPELVCILLTAYGSMETAVEAMRHGATDFLTKPVNLKELELVLERVLRSRQAETENRQLREQLDSKFGMENIIGNSPQMQEVFDTVRQVAASRATVLIQGESGTGKELVAKAIHQLSSRNKATFVPVHCAALSSTLLESELFGHEKGAFTGATERRKGRFEMADGGTLFLDEIGEIDSSVQVKILRALEERTFERVGGQETVEVDARLVAATNRDLKQMVADGDFREDLFYRLYVVAITLPPLRERVGDIPLLLKHYLDEFNAENGRDIEGFAPEALDLLTSYNWPGNVRELRNVVEQTVVLSRGKRIGARDLPVHIREVSSEGPVVSLGNGTLEDLEKQALMQALKACAGNRTRAAEQLGISRRTLHRKIAEYGFEELK</sequence>
<keyword evidence="3" id="KW-0805">Transcription regulation</keyword>